<dbReference type="eggNOG" id="COG4783">
    <property type="taxonomic scope" value="Bacteria"/>
</dbReference>
<evidence type="ECO:0000256" key="1">
    <source>
        <dbReference type="ARBA" id="ARBA00001947"/>
    </source>
</evidence>
<dbReference type="OrthoDB" id="9810445at2"/>
<organism evidence="9">
    <name type="scientific">Cyanothece sp. (strain PCC 7425 / ATCC 29141)</name>
    <dbReference type="NCBI Taxonomy" id="395961"/>
    <lineage>
        <taxon>Bacteria</taxon>
        <taxon>Bacillati</taxon>
        <taxon>Cyanobacteriota</taxon>
        <taxon>Cyanophyceae</taxon>
        <taxon>Gomontiellales</taxon>
        <taxon>Cyanothecaceae</taxon>
        <taxon>Cyanothece</taxon>
    </lineage>
</organism>
<feature type="compositionally biased region" description="Low complexity" evidence="7">
    <location>
        <begin position="56"/>
        <end position="74"/>
    </location>
</feature>
<dbReference type="PANTHER" id="PTHR22726">
    <property type="entry name" value="METALLOENDOPEPTIDASE OMA1"/>
    <property type="match status" value="1"/>
</dbReference>
<evidence type="ECO:0000256" key="7">
    <source>
        <dbReference type="SAM" id="MobiDB-lite"/>
    </source>
</evidence>
<dbReference type="Gene3D" id="1.25.40.10">
    <property type="entry name" value="Tetratricopeptide repeat domain"/>
    <property type="match status" value="1"/>
</dbReference>
<gene>
    <name evidence="9" type="ordered locus">Cyan7425_0404</name>
</gene>
<evidence type="ECO:0000313" key="9">
    <source>
        <dbReference type="EMBL" id="ACL42796.1"/>
    </source>
</evidence>
<feature type="domain" description="Peptidase M48" evidence="8">
    <location>
        <begin position="387"/>
        <end position="554"/>
    </location>
</feature>
<dbReference type="STRING" id="395961.Cyan7425_0404"/>
<dbReference type="KEGG" id="cyn:Cyan7425_0404"/>
<dbReference type="EMBL" id="CP001344">
    <property type="protein sequence ID" value="ACL42796.1"/>
    <property type="molecule type" value="Genomic_DNA"/>
</dbReference>
<keyword evidence="6" id="KW-0482">Metalloprotease</keyword>
<dbReference type="InterPro" id="IPR051156">
    <property type="entry name" value="Mito/Outer_Membr_Metalloprot"/>
</dbReference>
<dbReference type="InterPro" id="IPR011990">
    <property type="entry name" value="TPR-like_helical_dom_sf"/>
</dbReference>
<keyword evidence="3" id="KW-0479">Metal-binding</keyword>
<dbReference type="GO" id="GO:0051603">
    <property type="term" value="P:proteolysis involved in protein catabolic process"/>
    <property type="evidence" value="ECO:0007669"/>
    <property type="project" value="TreeGrafter"/>
</dbReference>
<evidence type="ECO:0000256" key="2">
    <source>
        <dbReference type="ARBA" id="ARBA00022670"/>
    </source>
</evidence>
<feature type="region of interest" description="Disordered" evidence="7">
    <location>
        <begin position="54"/>
        <end position="141"/>
    </location>
</feature>
<dbReference type="GO" id="GO:0046872">
    <property type="term" value="F:metal ion binding"/>
    <property type="evidence" value="ECO:0007669"/>
    <property type="project" value="UniProtKB-KW"/>
</dbReference>
<keyword evidence="4" id="KW-0378">Hydrolase</keyword>
<dbReference type="Gene3D" id="3.30.2010.10">
    <property type="entry name" value="Metalloproteases ('zincins'), catalytic domain"/>
    <property type="match status" value="1"/>
</dbReference>
<dbReference type="GO" id="GO:0016020">
    <property type="term" value="C:membrane"/>
    <property type="evidence" value="ECO:0007669"/>
    <property type="project" value="TreeGrafter"/>
</dbReference>
<feature type="compositionally biased region" description="Pro residues" evidence="7">
    <location>
        <begin position="89"/>
        <end position="111"/>
    </location>
</feature>
<comment type="cofactor">
    <cofactor evidence="1">
        <name>Zn(2+)</name>
        <dbReference type="ChEBI" id="CHEBI:29105"/>
    </cofactor>
</comment>
<reference evidence="9" key="1">
    <citation type="submission" date="2009-01" db="EMBL/GenBank/DDBJ databases">
        <title>Complete sequence of chromosome Cyanothece sp. PCC 7425.</title>
        <authorList>
            <consortium name="US DOE Joint Genome Institute"/>
            <person name="Lucas S."/>
            <person name="Copeland A."/>
            <person name="Lapidus A."/>
            <person name="Glavina del Rio T."/>
            <person name="Dalin E."/>
            <person name="Tice H."/>
            <person name="Bruce D."/>
            <person name="Goodwin L."/>
            <person name="Pitluck S."/>
            <person name="Sims D."/>
            <person name="Meineke L."/>
            <person name="Brettin T."/>
            <person name="Detter J.C."/>
            <person name="Han C."/>
            <person name="Larimer F."/>
            <person name="Land M."/>
            <person name="Hauser L."/>
            <person name="Kyrpides N."/>
            <person name="Ovchinnikova G."/>
            <person name="Liberton M."/>
            <person name="Stoeckel J."/>
            <person name="Banerjee A."/>
            <person name="Singh A."/>
            <person name="Page L."/>
            <person name="Sato H."/>
            <person name="Zhao L."/>
            <person name="Sherman L."/>
            <person name="Pakrasi H."/>
            <person name="Richardson P."/>
        </authorList>
    </citation>
    <scope>NUCLEOTIDE SEQUENCE</scope>
    <source>
        <strain evidence="9">PCC 7425</strain>
    </source>
</reference>
<dbReference type="SUPFAM" id="SSF48452">
    <property type="entry name" value="TPR-like"/>
    <property type="match status" value="1"/>
</dbReference>
<sequence length="604" mass="66244">MGMSWLAYYLRQLRSEEVVMRRNRKRINQIWRFVLGVSLFFTLVVTHPPFLSLAQSSVPPASSSKSPTPAKSPSHFPQSQGSAADLRPLPAPPPPPSDTTPPSSSPPPSTSAPPANSNPQSPSPAPPATEAEKKAKAAAEAQARWEKLAQADRLYLSGRMTEAEALYRQVKPPFPNETKAVPLAEPILDPALLPPAGQVYWREAEAGLNSKLYSAVSVPLELLVEQYPQFIPAYLRLAAFREQEGQEKEALALLERAAATYPQQPDLQQAVVATYSRDKKWLEAALAARQFVIFNPDHPQAGVFSQLASQNMERFQAQLRGKIRESALASAVTGLIGVAITGSPIASIGTLQTMLALAQGESAIGNGAAKSIKQQVKLVEDAEVVDYINQLGQKLAVLAGRNEFQYEFNVILDEDLNAFALPGGKIFINAGAIAKINSEAELAGLLAHEISHAVLSHSFQMITQGTAISNLTQYLPYGNMVTGMVVTNYSRDMERQADTLGTQLLARSGYAADGLWELMKTMQSEEKKRDRPGYMPAWMSTHPGTQERIRNLAALIQRNNYNRYSYEGVVRQRQISDRAQVLLEEAKPKPPEKKDNKKSTQTPQ</sequence>
<dbReference type="AlphaFoldDB" id="B8HSZ9"/>
<dbReference type="HOGENOM" id="CLU_023737_1_0_3"/>
<proteinExistence type="predicted"/>
<dbReference type="InterPro" id="IPR001915">
    <property type="entry name" value="Peptidase_M48"/>
</dbReference>
<name>B8HSZ9_CYAP4</name>
<dbReference type="PANTHER" id="PTHR22726:SF1">
    <property type="entry name" value="METALLOENDOPEPTIDASE OMA1, MITOCHONDRIAL"/>
    <property type="match status" value="1"/>
</dbReference>
<accession>B8HSZ9</accession>
<evidence type="ECO:0000256" key="3">
    <source>
        <dbReference type="ARBA" id="ARBA00022723"/>
    </source>
</evidence>
<evidence type="ECO:0000256" key="5">
    <source>
        <dbReference type="ARBA" id="ARBA00022833"/>
    </source>
</evidence>
<feature type="compositionally biased region" description="Basic and acidic residues" evidence="7">
    <location>
        <begin position="584"/>
        <end position="598"/>
    </location>
</feature>
<evidence type="ECO:0000256" key="4">
    <source>
        <dbReference type="ARBA" id="ARBA00022801"/>
    </source>
</evidence>
<evidence type="ECO:0000259" key="8">
    <source>
        <dbReference type="Pfam" id="PF01435"/>
    </source>
</evidence>
<feature type="compositionally biased region" description="Basic and acidic residues" evidence="7">
    <location>
        <begin position="130"/>
        <end position="141"/>
    </location>
</feature>
<dbReference type="GO" id="GO:0004222">
    <property type="term" value="F:metalloendopeptidase activity"/>
    <property type="evidence" value="ECO:0007669"/>
    <property type="project" value="InterPro"/>
</dbReference>
<keyword evidence="2" id="KW-0645">Protease</keyword>
<evidence type="ECO:0000256" key="6">
    <source>
        <dbReference type="ARBA" id="ARBA00023049"/>
    </source>
</evidence>
<dbReference type="CDD" id="cd07333">
    <property type="entry name" value="M48C_bepA_like"/>
    <property type="match status" value="1"/>
</dbReference>
<feature type="region of interest" description="Disordered" evidence="7">
    <location>
        <begin position="580"/>
        <end position="604"/>
    </location>
</feature>
<dbReference type="Pfam" id="PF01435">
    <property type="entry name" value="Peptidase_M48"/>
    <property type="match status" value="1"/>
</dbReference>
<keyword evidence="5" id="KW-0862">Zinc</keyword>
<protein>
    <submittedName>
        <fullName evidence="9">Peptidase M48 Ste24p</fullName>
    </submittedName>
</protein>